<accession>A0A396RQI2</accession>
<proteinExistence type="inferred from homology"/>
<evidence type="ECO:0000256" key="8">
    <source>
        <dbReference type="ARBA" id="ARBA00023077"/>
    </source>
</evidence>
<evidence type="ECO:0000256" key="14">
    <source>
        <dbReference type="SAM" id="MobiDB-lite"/>
    </source>
</evidence>
<evidence type="ECO:0000256" key="3">
    <source>
        <dbReference type="ARBA" id="ARBA00022448"/>
    </source>
</evidence>
<name>A0A396RQI2_9SPHN</name>
<evidence type="ECO:0000256" key="6">
    <source>
        <dbReference type="ARBA" id="ARBA00022729"/>
    </source>
</evidence>
<dbReference type="GO" id="GO:0009279">
    <property type="term" value="C:cell outer membrane"/>
    <property type="evidence" value="ECO:0007669"/>
    <property type="project" value="UniProtKB-SubCell"/>
</dbReference>
<dbReference type="GO" id="GO:0015891">
    <property type="term" value="P:siderophore transport"/>
    <property type="evidence" value="ECO:0007669"/>
    <property type="project" value="UniProtKB-ARBA"/>
</dbReference>
<evidence type="ECO:0000259" key="17">
    <source>
        <dbReference type="Pfam" id="PF07715"/>
    </source>
</evidence>
<evidence type="ECO:0000259" key="16">
    <source>
        <dbReference type="Pfam" id="PF00593"/>
    </source>
</evidence>
<feature type="domain" description="TonB-dependent receptor-like beta-barrel" evidence="16">
    <location>
        <begin position="242"/>
        <end position="746"/>
    </location>
</feature>
<evidence type="ECO:0000256" key="12">
    <source>
        <dbReference type="PROSITE-ProRule" id="PRU01360"/>
    </source>
</evidence>
<protein>
    <submittedName>
        <fullName evidence="18">TonB-dependent receptor</fullName>
    </submittedName>
</protein>
<gene>
    <name evidence="18" type="ORF">D1610_01600</name>
</gene>
<evidence type="ECO:0000256" key="13">
    <source>
        <dbReference type="RuleBase" id="RU003357"/>
    </source>
</evidence>
<keyword evidence="8 13" id="KW-0798">TonB box</keyword>
<evidence type="ECO:0000256" key="7">
    <source>
        <dbReference type="ARBA" id="ARBA00023065"/>
    </source>
</evidence>
<dbReference type="Gene3D" id="2.40.170.20">
    <property type="entry name" value="TonB-dependent receptor, beta-barrel domain"/>
    <property type="match status" value="1"/>
</dbReference>
<dbReference type="EMBL" id="QWLV01000001">
    <property type="protein sequence ID" value="RHW18867.1"/>
    <property type="molecule type" value="Genomic_DNA"/>
</dbReference>
<evidence type="ECO:0000256" key="5">
    <source>
        <dbReference type="ARBA" id="ARBA00022692"/>
    </source>
</evidence>
<evidence type="ECO:0000256" key="2">
    <source>
        <dbReference type="ARBA" id="ARBA00009810"/>
    </source>
</evidence>
<evidence type="ECO:0000313" key="19">
    <source>
        <dbReference type="Proteomes" id="UP000266693"/>
    </source>
</evidence>
<keyword evidence="6 15" id="KW-0732">Signal</keyword>
<feature type="chain" id="PRO_5017214917" evidence="15">
    <location>
        <begin position="26"/>
        <end position="777"/>
    </location>
</feature>
<dbReference type="InterPro" id="IPR037066">
    <property type="entry name" value="Plug_dom_sf"/>
</dbReference>
<organism evidence="18 19">
    <name type="scientific">Sphingomonas gilva</name>
    <dbReference type="NCBI Taxonomy" id="2305907"/>
    <lineage>
        <taxon>Bacteria</taxon>
        <taxon>Pseudomonadati</taxon>
        <taxon>Pseudomonadota</taxon>
        <taxon>Alphaproteobacteria</taxon>
        <taxon>Sphingomonadales</taxon>
        <taxon>Sphingomonadaceae</taxon>
        <taxon>Sphingomonas</taxon>
    </lineage>
</organism>
<feature type="compositionally biased region" description="Low complexity" evidence="14">
    <location>
        <begin position="23"/>
        <end position="32"/>
    </location>
</feature>
<dbReference type="InterPro" id="IPR036942">
    <property type="entry name" value="Beta-barrel_TonB_sf"/>
</dbReference>
<dbReference type="PROSITE" id="PS52016">
    <property type="entry name" value="TONB_DEPENDENT_REC_3"/>
    <property type="match status" value="1"/>
</dbReference>
<sequence>MPKPSTAAFLALSCVGALVTAPAAAADPAEPDPQSRTDQRDDPQRDDIVVIGVGGAEELESPKATAPLLDTPQTITVISDQTLRKQNLLTLRDALQTIPGITFGAGEGGGGYGDSINLRGYSANNDITVDGVRDSAQYSRTDPFNLQQIEVYNGANTVFNGSGSVGGTINLVSKAPQRGDLTIVSAAIGTDDYYRATIDSNVRVSELVAVRLNAMFHRNDVPGRDVESYERWGVAPAITIGVDGPTSLTLAYVHQEDDNTPIYGVPYYAEAGGPLPGIDDSSYFGIVNLDRQQTELDRLTATFTHDFGGGVQIRNLTRYQRVYQPTVTSAPQSPAGGANWCLANGETPFGAPCDNPGFYLPSGPRGLVRDQLNDLLHNQTDLTVRSGEKGGGVRNTLVIGGSLTQEDYSIETAQLLRNPGGATPNPAQPPISITDPDTVWRGPVNRILTGRSEGDTRSAAIYAFDTLEIGEMVELNGGVRYESVRGVFRADAIGTPATGSVYTRGADQVSDEELFSYRGGAVFKPTPNTSLYASYANSKTPSSATVRQGCGTNCDVAPETGKSYEIGAKADLFDRRLQLTAALFRNERTNYRVATGDPVAPTAQVLDGRARVDGIALGASGNITPAWSIFANYTYLDGTVLQSVSDYCLANPGEDDCTNDADLIDPQAGTDLIQTPAHSGSLFTTYTLPFGLQLGYGFTYQGGFALNAPTVAAPEQLYADDYMTHRAFLSYAFEGGLTAQVNVQNIFDERYFTGIRNNGWATPGEGRSAVLSLFYSF</sequence>
<keyword evidence="10 18" id="KW-0675">Receptor</keyword>
<feature type="compositionally biased region" description="Basic and acidic residues" evidence="14">
    <location>
        <begin position="33"/>
        <end position="45"/>
    </location>
</feature>
<feature type="domain" description="TonB-dependent receptor plug" evidence="17">
    <location>
        <begin position="68"/>
        <end position="168"/>
    </location>
</feature>
<dbReference type="InterPro" id="IPR000531">
    <property type="entry name" value="Beta-barrel_TonB"/>
</dbReference>
<evidence type="ECO:0000256" key="11">
    <source>
        <dbReference type="ARBA" id="ARBA00023237"/>
    </source>
</evidence>
<keyword evidence="3 12" id="KW-0813">Transport</keyword>
<keyword evidence="9 12" id="KW-0472">Membrane</keyword>
<dbReference type="SUPFAM" id="SSF56935">
    <property type="entry name" value="Porins"/>
    <property type="match status" value="1"/>
</dbReference>
<dbReference type="Pfam" id="PF07715">
    <property type="entry name" value="Plug"/>
    <property type="match status" value="1"/>
</dbReference>
<keyword evidence="19" id="KW-1185">Reference proteome</keyword>
<feature type="signal peptide" evidence="15">
    <location>
        <begin position="1"/>
        <end position="25"/>
    </location>
</feature>
<comment type="subcellular location">
    <subcellularLocation>
        <location evidence="1 12">Cell outer membrane</location>
        <topology evidence="1 12">Multi-pass membrane protein</topology>
    </subcellularLocation>
</comment>
<dbReference type="AlphaFoldDB" id="A0A396RQI2"/>
<dbReference type="InterPro" id="IPR039426">
    <property type="entry name" value="TonB-dep_rcpt-like"/>
</dbReference>
<dbReference type="PANTHER" id="PTHR32552:SF83">
    <property type="entry name" value="BLR3904 PROTEIN"/>
    <property type="match status" value="1"/>
</dbReference>
<keyword evidence="7" id="KW-0406">Ion transport</keyword>
<reference evidence="18 19" key="1">
    <citation type="submission" date="2018-08" db="EMBL/GenBank/DDBJ databases">
        <title>The multiple taxonomic identification of Sphingomonas gilva.</title>
        <authorList>
            <person name="Zhu D."/>
            <person name="Zheng S."/>
        </authorList>
    </citation>
    <scope>NUCLEOTIDE SEQUENCE [LARGE SCALE GENOMIC DNA]</scope>
    <source>
        <strain evidence="18 19">ZDH117</strain>
    </source>
</reference>
<comment type="caution">
    <text evidence="18">The sequence shown here is derived from an EMBL/GenBank/DDBJ whole genome shotgun (WGS) entry which is preliminary data.</text>
</comment>
<keyword evidence="5 12" id="KW-0812">Transmembrane</keyword>
<evidence type="ECO:0000256" key="1">
    <source>
        <dbReference type="ARBA" id="ARBA00004571"/>
    </source>
</evidence>
<dbReference type="FunFam" id="2.170.130.10:FF:000001">
    <property type="entry name" value="Catecholate siderophore TonB-dependent receptor"/>
    <property type="match status" value="1"/>
</dbReference>
<dbReference type="InterPro" id="IPR012910">
    <property type="entry name" value="Plug_dom"/>
</dbReference>
<evidence type="ECO:0000256" key="10">
    <source>
        <dbReference type="ARBA" id="ARBA00023170"/>
    </source>
</evidence>
<feature type="region of interest" description="Disordered" evidence="14">
    <location>
        <begin position="23"/>
        <end position="45"/>
    </location>
</feature>
<keyword evidence="4 12" id="KW-1134">Transmembrane beta strand</keyword>
<dbReference type="OrthoDB" id="9760333at2"/>
<dbReference type="RefSeq" id="WP_118862374.1">
    <property type="nucleotide sequence ID" value="NZ_QWLV01000001.1"/>
</dbReference>
<evidence type="ECO:0000313" key="18">
    <source>
        <dbReference type="EMBL" id="RHW18867.1"/>
    </source>
</evidence>
<dbReference type="Gene3D" id="2.170.130.10">
    <property type="entry name" value="TonB-dependent receptor, plug domain"/>
    <property type="match status" value="1"/>
</dbReference>
<dbReference type="GO" id="GO:0015344">
    <property type="term" value="F:siderophore uptake transmembrane transporter activity"/>
    <property type="evidence" value="ECO:0007669"/>
    <property type="project" value="TreeGrafter"/>
</dbReference>
<evidence type="ECO:0000256" key="4">
    <source>
        <dbReference type="ARBA" id="ARBA00022452"/>
    </source>
</evidence>
<evidence type="ECO:0000256" key="9">
    <source>
        <dbReference type="ARBA" id="ARBA00023136"/>
    </source>
</evidence>
<evidence type="ECO:0000256" key="15">
    <source>
        <dbReference type="SAM" id="SignalP"/>
    </source>
</evidence>
<dbReference type="PANTHER" id="PTHR32552">
    <property type="entry name" value="FERRICHROME IRON RECEPTOR-RELATED"/>
    <property type="match status" value="1"/>
</dbReference>
<keyword evidence="11 12" id="KW-0998">Cell outer membrane</keyword>
<comment type="similarity">
    <text evidence="2 12 13">Belongs to the TonB-dependent receptor family.</text>
</comment>
<dbReference type="Pfam" id="PF00593">
    <property type="entry name" value="TonB_dep_Rec_b-barrel"/>
    <property type="match status" value="1"/>
</dbReference>
<dbReference type="Proteomes" id="UP000266693">
    <property type="component" value="Unassembled WGS sequence"/>
</dbReference>
<dbReference type="CDD" id="cd01347">
    <property type="entry name" value="ligand_gated_channel"/>
    <property type="match status" value="1"/>
</dbReference>